<name>A0A557SS58_9ARCH</name>
<evidence type="ECO:0000313" key="2">
    <source>
        <dbReference type="EMBL" id="TVP39441.1"/>
    </source>
</evidence>
<comment type="caution">
    <text evidence="2">The sequence shown here is derived from an EMBL/GenBank/DDBJ whole genome shotgun (WGS) entry which is preliminary data.</text>
</comment>
<dbReference type="EMBL" id="VOAH01000015">
    <property type="protein sequence ID" value="TVP39441.1"/>
    <property type="molecule type" value="Genomic_DNA"/>
</dbReference>
<organism evidence="2 3">
    <name type="scientific">Candidatus Nitrosocosmicus arcticus</name>
    <dbReference type="NCBI Taxonomy" id="2035267"/>
    <lineage>
        <taxon>Archaea</taxon>
        <taxon>Nitrososphaerota</taxon>
        <taxon>Nitrososphaeria</taxon>
        <taxon>Nitrososphaerales</taxon>
        <taxon>Nitrososphaeraceae</taxon>
        <taxon>Candidatus Nitrosocosmicus</taxon>
    </lineage>
</organism>
<evidence type="ECO:0000256" key="1">
    <source>
        <dbReference type="SAM" id="MobiDB-lite"/>
    </source>
</evidence>
<keyword evidence="3" id="KW-1185">Reference proteome</keyword>
<protein>
    <submittedName>
        <fullName evidence="2">Uncharacterized protein</fullName>
    </submittedName>
</protein>
<dbReference type="Proteomes" id="UP000315289">
    <property type="component" value="Unassembled WGS sequence"/>
</dbReference>
<dbReference type="AlphaFoldDB" id="A0A557SS58"/>
<evidence type="ECO:0000313" key="3">
    <source>
        <dbReference type="Proteomes" id="UP000315289"/>
    </source>
</evidence>
<reference evidence="2 3" key="1">
    <citation type="journal article" date="2019" name="Front. Microbiol.">
        <title>Ammonia Oxidation by the Arctic Terrestrial Thaumarchaeote Candidatus Nitrosocosmicus arcticus Is Stimulated by Increasing Temperatures.</title>
        <authorList>
            <person name="Alves R.J.E."/>
            <person name="Kerou M."/>
            <person name="Zappe A."/>
            <person name="Bittner R."/>
            <person name="Abby S.S."/>
            <person name="Schmidt H.A."/>
            <person name="Pfeifer K."/>
            <person name="Schleper C."/>
        </authorList>
    </citation>
    <scope>NUCLEOTIDE SEQUENCE [LARGE SCALE GENOMIC DNA]</scope>
    <source>
        <strain evidence="2 3">Kfb</strain>
    </source>
</reference>
<dbReference type="OrthoDB" id="10690at2157"/>
<feature type="region of interest" description="Disordered" evidence="1">
    <location>
        <begin position="41"/>
        <end position="70"/>
    </location>
</feature>
<gene>
    <name evidence="2" type="ORF">NARC_150035</name>
</gene>
<dbReference type="RefSeq" id="WP_144733662.1">
    <property type="nucleotide sequence ID" value="NZ_ML675590.1"/>
</dbReference>
<sequence length="191" mass="19970">MSKPISKGLFIVLTLVAGVFMAPSLMFCGSVQATESMAGFSDDATSDGSDSSSSVMQSSSGNKGSPTHVQAKNTQQSVYNCATGQKGVIISPGNFKVNADKKNGKWYGTISIKGSTGEKSGHIVSGKANGISYTFKGNLNTKNTLCHFPGLQLSGTSFDLGSLTCGTLKTVKYTEISTGNTNHFKVLITCR</sequence>
<feature type="compositionally biased region" description="Low complexity" evidence="1">
    <location>
        <begin position="41"/>
        <end position="65"/>
    </location>
</feature>
<proteinExistence type="predicted"/>
<accession>A0A557SS58</accession>